<dbReference type="PANTHER" id="PTHR32468">
    <property type="entry name" value="CATION/H + ANTIPORTER"/>
    <property type="match status" value="1"/>
</dbReference>
<dbReference type="OrthoDB" id="2687058at2759"/>
<keyword evidence="6" id="KW-1185">Reference proteome</keyword>
<gene>
    <name evidence="5" type="ORF">Pyn_09302</name>
</gene>
<name>A0A314YEG9_PRUYE</name>
<dbReference type="GO" id="GO:0006885">
    <property type="term" value="P:regulation of pH"/>
    <property type="evidence" value="ECO:0007669"/>
    <property type="project" value="TreeGrafter"/>
</dbReference>
<keyword evidence="1" id="KW-0813">Transport</keyword>
<dbReference type="GO" id="GO:0012505">
    <property type="term" value="C:endomembrane system"/>
    <property type="evidence" value="ECO:0007669"/>
    <property type="project" value="TreeGrafter"/>
</dbReference>
<evidence type="ECO:0000256" key="4">
    <source>
        <dbReference type="ARBA" id="ARBA00023065"/>
    </source>
</evidence>
<organism evidence="5 6">
    <name type="scientific">Prunus yedoensis var. nudiflora</name>
    <dbReference type="NCBI Taxonomy" id="2094558"/>
    <lineage>
        <taxon>Eukaryota</taxon>
        <taxon>Viridiplantae</taxon>
        <taxon>Streptophyta</taxon>
        <taxon>Embryophyta</taxon>
        <taxon>Tracheophyta</taxon>
        <taxon>Spermatophyta</taxon>
        <taxon>Magnoliopsida</taxon>
        <taxon>eudicotyledons</taxon>
        <taxon>Gunneridae</taxon>
        <taxon>Pentapetalae</taxon>
        <taxon>rosids</taxon>
        <taxon>fabids</taxon>
        <taxon>Rosales</taxon>
        <taxon>Rosaceae</taxon>
        <taxon>Amygdaloideae</taxon>
        <taxon>Amygdaleae</taxon>
        <taxon>Prunus</taxon>
    </lineage>
</organism>
<dbReference type="GO" id="GO:0006813">
    <property type="term" value="P:potassium ion transport"/>
    <property type="evidence" value="ECO:0007669"/>
    <property type="project" value="UniProtKB-KW"/>
</dbReference>
<comment type="caution">
    <text evidence="5">The sequence shown here is derived from an EMBL/GenBank/DDBJ whole genome shotgun (WGS) entry which is preliminary data.</text>
</comment>
<proteinExistence type="predicted"/>
<accession>A0A314YEG9</accession>
<reference evidence="5 6" key="1">
    <citation type="submission" date="2018-02" db="EMBL/GenBank/DDBJ databases">
        <title>Draft genome of wild Prunus yedoensis var. nudiflora.</title>
        <authorList>
            <person name="Baek S."/>
            <person name="Kim J.-H."/>
            <person name="Choi K."/>
            <person name="Kim G.-B."/>
            <person name="Cho A."/>
            <person name="Jang H."/>
            <person name="Shin C.-H."/>
            <person name="Yu H.-J."/>
            <person name="Mun J.-H."/>
        </authorList>
    </citation>
    <scope>NUCLEOTIDE SEQUENCE [LARGE SCALE GENOMIC DNA]</scope>
    <source>
        <strain evidence="6">cv. Jeju island</strain>
        <tissue evidence="5">Leaf</tissue>
    </source>
</reference>
<sequence>MQANIDGAMEDANPSLKGINNNVIEEAPCSVAVFVDRGFSMSHMTESYKYTSLAYRHFAMFFIGGADDLEALSVCMEDGRKSEG</sequence>
<dbReference type="EMBL" id="PJQY01001403">
    <property type="protein sequence ID" value="PQQ02798.1"/>
    <property type="molecule type" value="Genomic_DNA"/>
</dbReference>
<keyword evidence="3" id="KW-0630">Potassium</keyword>
<evidence type="ECO:0000313" key="5">
    <source>
        <dbReference type="EMBL" id="PQQ02798.1"/>
    </source>
</evidence>
<dbReference type="STRING" id="2094558.A0A314YEG9"/>
<protein>
    <submittedName>
        <fullName evidence="5">Cation/H(+) antiporter 15</fullName>
    </submittedName>
</protein>
<dbReference type="AlphaFoldDB" id="A0A314YEG9"/>
<keyword evidence="4" id="KW-0406">Ion transport</keyword>
<dbReference type="InterPro" id="IPR050794">
    <property type="entry name" value="CPA2_transporter"/>
</dbReference>
<dbReference type="Proteomes" id="UP000250321">
    <property type="component" value="Unassembled WGS sequence"/>
</dbReference>
<evidence type="ECO:0000313" key="6">
    <source>
        <dbReference type="Proteomes" id="UP000250321"/>
    </source>
</evidence>
<evidence type="ECO:0000256" key="2">
    <source>
        <dbReference type="ARBA" id="ARBA00022538"/>
    </source>
</evidence>
<dbReference type="PANTHER" id="PTHR32468:SF74">
    <property type="entry name" value="CATION_H(+) ANTIPORTER 21-RELATED"/>
    <property type="match status" value="1"/>
</dbReference>
<dbReference type="GO" id="GO:0098662">
    <property type="term" value="P:inorganic cation transmembrane transport"/>
    <property type="evidence" value="ECO:0007669"/>
    <property type="project" value="TreeGrafter"/>
</dbReference>
<evidence type="ECO:0000256" key="3">
    <source>
        <dbReference type="ARBA" id="ARBA00022958"/>
    </source>
</evidence>
<evidence type="ECO:0000256" key="1">
    <source>
        <dbReference type="ARBA" id="ARBA00022448"/>
    </source>
</evidence>
<keyword evidence="2" id="KW-0633">Potassium transport</keyword>